<dbReference type="NCBIfam" id="NF004636">
    <property type="entry name" value="PRK05985.1"/>
    <property type="match status" value="1"/>
</dbReference>
<evidence type="ECO:0000313" key="2">
    <source>
        <dbReference type="EMBL" id="KEZ91482.1"/>
    </source>
</evidence>
<dbReference type="SUPFAM" id="SSF51338">
    <property type="entry name" value="Composite domain of metallo-dependent hydrolases"/>
    <property type="match status" value="1"/>
</dbReference>
<dbReference type="InterPro" id="IPR011059">
    <property type="entry name" value="Metal-dep_hydrolase_composite"/>
</dbReference>
<feature type="domain" description="Amidohydrolase 3" evidence="1">
    <location>
        <begin position="44"/>
        <end position="372"/>
    </location>
</feature>
<name>A0A084JR98_9FIRM</name>
<dbReference type="InterPro" id="IPR032466">
    <property type="entry name" value="Metal_Hydrolase"/>
</dbReference>
<comment type="caution">
    <text evidence="2">The sequence shown here is derived from an EMBL/GenBank/DDBJ whole genome shotgun (WGS) entry which is preliminary data.</text>
</comment>
<dbReference type="InterPro" id="IPR013108">
    <property type="entry name" value="Amidohydro_3"/>
</dbReference>
<dbReference type="Pfam" id="PF07969">
    <property type="entry name" value="Amidohydro_3"/>
    <property type="match status" value="1"/>
</dbReference>
<dbReference type="PANTHER" id="PTHR32027:SF9">
    <property type="entry name" value="BLL3847 PROTEIN"/>
    <property type="match status" value="1"/>
</dbReference>
<dbReference type="Gene3D" id="2.30.40.10">
    <property type="entry name" value="Urease, subunit C, domain 1"/>
    <property type="match status" value="1"/>
</dbReference>
<dbReference type="SUPFAM" id="SSF51556">
    <property type="entry name" value="Metallo-dependent hydrolases"/>
    <property type="match status" value="1"/>
</dbReference>
<dbReference type="STRING" id="29354.IO98_01995"/>
<dbReference type="GO" id="GO:0016814">
    <property type="term" value="F:hydrolase activity, acting on carbon-nitrogen (but not peptide) bonds, in cyclic amidines"/>
    <property type="evidence" value="ECO:0007669"/>
    <property type="project" value="TreeGrafter"/>
</dbReference>
<dbReference type="AlphaFoldDB" id="A0A084JR98"/>
<dbReference type="RefSeq" id="WP_038277466.1">
    <property type="nucleotide sequence ID" value="NZ_JPME01000003.1"/>
</dbReference>
<reference evidence="2 3" key="1">
    <citation type="submission" date="2014-07" db="EMBL/GenBank/DDBJ databases">
        <title>Draft genome of Clostridium celerecrescens 152B isolated from sediments associated with methane hydrate from Krishna Godavari basin.</title>
        <authorList>
            <person name="Honkalas V.S."/>
            <person name="Dabir A.P."/>
            <person name="Arora P."/>
            <person name="Dhakephalkar P.K."/>
        </authorList>
    </citation>
    <scope>NUCLEOTIDE SEQUENCE [LARGE SCALE GENOMIC DNA]</scope>
    <source>
        <strain evidence="2 3">152B</strain>
    </source>
</reference>
<accession>A0A084JR98</accession>
<dbReference type="EMBL" id="JPME01000003">
    <property type="protein sequence ID" value="KEZ91482.1"/>
    <property type="molecule type" value="Genomic_DNA"/>
</dbReference>
<dbReference type="Proteomes" id="UP000028525">
    <property type="component" value="Unassembled WGS sequence"/>
</dbReference>
<gene>
    <name evidence="2" type="ORF">IO98_01995</name>
</gene>
<proteinExistence type="predicted"/>
<keyword evidence="3" id="KW-1185">Reference proteome</keyword>
<evidence type="ECO:0000259" key="1">
    <source>
        <dbReference type="Pfam" id="PF07969"/>
    </source>
</evidence>
<evidence type="ECO:0000313" key="3">
    <source>
        <dbReference type="Proteomes" id="UP000028525"/>
    </source>
</evidence>
<dbReference type="PANTHER" id="PTHR32027">
    <property type="entry name" value="CYTOSINE DEAMINASE"/>
    <property type="match status" value="1"/>
</dbReference>
<dbReference type="CDD" id="cd01293">
    <property type="entry name" value="Bact_CD"/>
    <property type="match status" value="1"/>
</dbReference>
<organism evidence="2 3">
    <name type="scientific">Lacrimispora celerecrescens</name>
    <dbReference type="NCBI Taxonomy" id="29354"/>
    <lineage>
        <taxon>Bacteria</taxon>
        <taxon>Bacillati</taxon>
        <taxon>Bacillota</taxon>
        <taxon>Clostridia</taxon>
        <taxon>Lachnospirales</taxon>
        <taxon>Lachnospiraceae</taxon>
        <taxon>Lacrimispora</taxon>
    </lineage>
</organism>
<dbReference type="OrthoDB" id="9815027at2"/>
<dbReference type="InterPro" id="IPR052349">
    <property type="entry name" value="Metallo-hydrolase_Enzymes"/>
</dbReference>
<sequence length="386" mass="42255">MNRTLFYNLIYNNHPMEILVEDGLIKEMAPQAALAENQEATRYDCGGYLLLPAFVDSHTHPDKTIMGMDYRHDYKETDLLSIIEAERALRGKTGLDTFTQASRYIERITALGTLFTRSHVDVDTENGLKGLEGVLEAREKYDDILTMQIVAFPQSGLVVRKGTYELLDEALKMGADVVGGLDPSSIDRDPKASIDAIFKLAEKHGKPVDIHLHEPGDLGGFSLDLIADKTIALGMQGRVSVSHAFCLKHQKRAFIEKLGKAGIHIVTSAFSDITPAVGPLLSAGINVCAGNDNVQDFWSPYGTGDMLERARFVSMRNDFKTEDDMNTAIDLCTENGARMMGLEHYGLSVGCNADFLLVKSDCITSAVSLIPESRIIVKGGKAILGV</sequence>
<dbReference type="Gene3D" id="3.20.20.140">
    <property type="entry name" value="Metal-dependent hydrolases"/>
    <property type="match status" value="1"/>
</dbReference>
<protein>
    <recommendedName>
        <fullName evidence="1">Amidohydrolase 3 domain-containing protein</fullName>
    </recommendedName>
</protein>